<evidence type="ECO:0000256" key="1">
    <source>
        <dbReference type="ARBA" id="ARBA00004071"/>
    </source>
</evidence>
<feature type="domain" description="Glycoside hydrolase family 29 N-terminal" evidence="8">
    <location>
        <begin position="335"/>
        <end position="688"/>
    </location>
</feature>
<dbReference type="EMBL" id="NCSJ02000172">
    <property type="protein sequence ID" value="RFU28207.1"/>
    <property type="molecule type" value="Genomic_DNA"/>
</dbReference>
<organism evidence="9 10">
    <name type="scientific">Scytalidium lignicola</name>
    <name type="common">Hyphomycete</name>
    <dbReference type="NCBI Taxonomy" id="5539"/>
    <lineage>
        <taxon>Eukaryota</taxon>
        <taxon>Fungi</taxon>
        <taxon>Dikarya</taxon>
        <taxon>Ascomycota</taxon>
        <taxon>Pezizomycotina</taxon>
        <taxon>Leotiomycetes</taxon>
        <taxon>Leotiomycetes incertae sedis</taxon>
        <taxon>Scytalidium</taxon>
    </lineage>
</organism>
<comment type="caution">
    <text evidence="9">The sequence shown here is derived from an EMBL/GenBank/DDBJ whole genome shotgun (WGS) entry which is preliminary data.</text>
</comment>
<keyword evidence="4" id="KW-0732">Signal</keyword>
<evidence type="ECO:0000256" key="3">
    <source>
        <dbReference type="ARBA" id="ARBA00012662"/>
    </source>
</evidence>
<sequence>MFWLSIFIAAVQAQYVFNPKNVDVGTSGSNPSFAIDVSGLYNNRGFAKTPGDADFDGLGNAYPADHLPPSNFLYNGINFTFPQYKTSGYDNLLSVGQTVQVPQGRYFSAYMFASCENGLVEGIVNATYADGSTSSSSILVPALFSWPYPSGGDIVLPYYLTNETINYNRSMFFETISWLDSTKELVSITLPNVTEGSNSGPGGAAISTRLHLFSLSVLPATGTALDLEIQYARSTQNWFPGTNKTQIVEVLVNNVGEDWVLANNSVQVSISSPGYKTVTPGYIKRLRPGDQAMVQVGVVNTDGTAPGSTGNATVMVTGAGVSSSYTFNATFGIALYEPTFESIYTHESPPWYNDAKFGIFIHWGVYSVPGWGNVGKNESYAEWYWWDMNQGPDTTDRTYEYDLATYGPDHVYDDFIQDFTASDFNPKDWVDLFADAGANYFVQVSKHHDGYAIFDLPSNVTLRTSVAQFPHRNLLQELFDAAAQYQPQLHRATYFSLPEWFSPAYQKYGFDRWPGGNATNPYTNATLPYTGFVPVEDFITDVILPEMNTLAAMGTEIMWCDIGGPNLTAEFASQWFNTAAEQGKQVLMDNRCGLPGDFDTPEYARFGAVQVRKWESNLGMDPFSYGYNRATPTSAYMTSEAIVTSLIDIISKNGNFLLDIGPQANGTIIEIEQNNLRGAGVWIKSHAEAIYNTTYWYVTPEEGDEIRFTQTLDAFYILTLSQPNDTIVLESPIPWVEGDQVTVVGGNMSGTVVPSSKLANGAVQLSISSEVQNADQYAWVFKISYGGMTGSGSGSGSGNGTSTGSGGGNYTSTSTAGMPTATINGAVMVSYSKGAWFALVAVWIALWQI</sequence>
<dbReference type="GO" id="GO:0016139">
    <property type="term" value="P:glycoside catabolic process"/>
    <property type="evidence" value="ECO:0007669"/>
    <property type="project" value="TreeGrafter"/>
</dbReference>
<keyword evidence="7" id="KW-0472">Membrane</keyword>
<evidence type="ECO:0000256" key="4">
    <source>
        <dbReference type="ARBA" id="ARBA00022729"/>
    </source>
</evidence>
<comment type="similarity">
    <text evidence="2">Belongs to the glycosyl hydrolase 29 family.</text>
</comment>
<reference evidence="9 10" key="1">
    <citation type="submission" date="2018-05" db="EMBL/GenBank/DDBJ databases">
        <title>Draft genome sequence of Scytalidium lignicola DSM 105466, a ubiquitous saprotrophic fungus.</title>
        <authorList>
            <person name="Buettner E."/>
            <person name="Gebauer A.M."/>
            <person name="Hofrichter M."/>
            <person name="Liers C."/>
            <person name="Kellner H."/>
        </authorList>
    </citation>
    <scope>NUCLEOTIDE SEQUENCE [LARGE SCALE GENOMIC DNA]</scope>
    <source>
        <strain evidence="9 10">DSM 105466</strain>
    </source>
</reference>
<evidence type="ECO:0000256" key="6">
    <source>
        <dbReference type="ARBA" id="ARBA00023295"/>
    </source>
</evidence>
<dbReference type="AlphaFoldDB" id="A0A3E2H4J2"/>
<keyword evidence="10" id="KW-1185">Reference proteome</keyword>
<keyword evidence="5" id="KW-0378">Hydrolase</keyword>
<evidence type="ECO:0000313" key="10">
    <source>
        <dbReference type="Proteomes" id="UP000258309"/>
    </source>
</evidence>
<dbReference type="Pfam" id="PF01120">
    <property type="entry name" value="Alpha_L_fucos"/>
    <property type="match status" value="1"/>
</dbReference>
<dbReference type="Gene3D" id="3.20.20.80">
    <property type="entry name" value="Glycosidases"/>
    <property type="match status" value="1"/>
</dbReference>
<dbReference type="GO" id="GO:0004560">
    <property type="term" value="F:alpha-L-fucosidase activity"/>
    <property type="evidence" value="ECO:0007669"/>
    <property type="project" value="UniProtKB-EC"/>
</dbReference>
<dbReference type="SUPFAM" id="SSF51445">
    <property type="entry name" value="(Trans)glycosidases"/>
    <property type="match status" value="1"/>
</dbReference>
<comment type="function">
    <text evidence="1">Alpha-L-fucosidase is responsible for hydrolyzing the alpha-1,6-linked fucose joined to the reducing-end N-acetylglucosamine of the carbohydrate moieties of glycoproteins.</text>
</comment>
<feature type="transmembrane region" description="Helical" evidence="7">
    <location>
        <begin position="828"/>
        <end position="847"/>
    </location>
</feature>
<feature type="non-terminal residue" evidence="9">
    <location>
        <position position="1"/>
    </location>
</feature>
<feature type="non-terminal residue" evidence="9">
    <location>
        <position position="849"/>
    </location>
</feature>
<evidence type="ECO:0000313" key="9">
    <source>
        <dbReference type="EMBL" id="RFU28207.1"/>
    </source>
</evidence>
<keyword evidence="7" id="KW-1133">Transmembrane helix</keyword>
<dbReference type="Proteomes" id="UP000258309">
    <property type="component" value="Unassembled WGS sequence"/>
</dbReference>
<evidence type="ECO:0000256" key="7">
    <source>
        <dbReference type="SAM" id="Phobius"/>
    </source>
</evidence>
<dbReference type="PANTHER" id="PTHR10030:SF37">
    <property type="entry name" value="ALPHA-L-FUCOSIDASE-RELATED"/>
    <property type="match status" value="1"/>
</dbReference>
<evidence type="ECO:0000259" key="8">
    <source>
        <dbReference type="Pfam" id="PF01120"/>
    </source>
</evidence>
<keyword evidence="7" id="KW-0812">Transmembrane</keyword>
<gene>
    <name evidence="9" type="ORF">B7463_g8132</name>
</gene>
<dbReference type="STRING" id="5539.A0A3E2H4J2"/>
<dbReference type="InterPro" id="IPR016286">
    <property type="entry name" value="FUC_metazoa-typ"/>
</dbReference>
<dbReference type="InterPro" id="IPR017853">
    <property type="entry name" value="GH"/>
</dbReference>
<dbReference type="EC" id="3.2.1.51" evidence="3"/>
<dbReference type="GO" id="GO:0006004">
    <property type="term" value="P:fucose metabolic process"/>
    <property type="evidence" value="ECO:0007669"/>
    <property type="project" value="InterPro"/>
</dbReference>
<name>A0A3E2H4J2_SCYLI</name>
<dbReference type="PRINTS" id="PR00741">
    <property type="entry name" value="GLHYDRLASE29"/>
</dbReference>
<accession>A0A3E2H4J2</accession>
<dbReference type="InterPro" id="IPR000933">
    <property type="entry name" value="Glyco_hydro_29"/>
</dbReference>
<dbReference type="SMART" id="SM00812">
    <property type="entry name" value="Alpha_L_fucos"/>
    <property type="match status" value="1"/>
</dbReference>
<dbReference type="InterPro" id="IPR057739">
    <property type="entry name" value="Glyco_hydro_29_N"/>
</dbReference>
<dbReference type="PANTHER" id="PTHR10030">
    <property type="entry name" value="ALPHA-L-FUCOSIDASE"/>
    <property type="match status" value="1"/>
</dbReference>
<evidence type="ECO:0000256" key="5">
    <source>
        <dbReference type="ARBA" id="ARBA00022801"/>
    </source>
</evidence>
<dbReference type="OMA" id="HRDTYGE"/>
<evidence type="ECO:0000256" key="2">
    <source>
        <dbReference type="ARBA" id="ARBA00007951"/>
    </source>
</evidence>
<protein>
    <recommendedName>
        <fullName evidence="3">alpha-L-fucosidase</fullName>
        <ecNumber evidence="3">3.2.1.51</ecNumber>
    </recommendedName>
</protein>
<keyword evidence="6" id="KW-0326">Glycosidase</keyword>
<proteinExistence type="inferred from homology"/>
<dbReference type="OrthoDB" id="6039950at2759"/>